<dbReference type="OrthoDB" id="3308881at2759"/>
<accession>A0A6A4IM20</accession>
<protein>
    <submittedName>
        <fullName evidence="1">Uncharacterized protein</fullName>
    </submittedName>
</protein>
<dbReference type="AlphaFoldDB" id="A0A6A4IM20"/>
<dbReference type="Proteomes" id="UP000799118">
    <property type="component" value="Unassembled WGS sequence"/>
</dbReference>
<gene>
    <name evidence="1" type="ORF">BT96DRAFT_969673</name>
</gene>
<dbReference type="EMBL" id="ML769386">
    <property type="protein sequence ID" value="KAE9409887.1"/>
    <property type="molecule type" value="Genomic_DNA"/>
</dbReference>
<proteinExistence type="predicted"/>
<evidence type="ECO:0000313" key="1">
    <source>
        <dbReference type="EMBL" id="KAE9409887.1"/>
    </source>
</evidence>
<reference evidence="1" key="1">
    <citation type="journal article" date="2019" name="Environ. Microbiol.">
        <title>Fungal ecological strategies reflected in gene transcription - a case study of two litter decomposers.</title>
        <authorList>
            <person name="Barbi F."/>
            <person name="Kohler A."/>
            <person name="Barry K."/>
            <person name="Baskaran P."/>
            <person name="Daum C."/>
            <person name="Fauchery L."/>
            <person name="Ihrmark K."/>
            <person name="Kuo A."/>
            <person name="LaButti K."/>
            <person name="Lipzen A."/>
            <person name="Morin E."/>
            <person name="Grigoriev I.V."/>
            <person name="Henrissat B."/>
            <person name="Lindahl B."/>
            <person name="Martin F."/>
        </authorList>
    </citation>
    <scope>NUCLEOTIDE SEQUENCE</scope>
    <source>
        <strain evidence="1">JB14</strain>
    </source>
</reference>
<name>A0A6A4IM20_9AGAR</name>
<evidence type="ECO:0000313" key="2">
    <source>
        <dbReference type="Proteomes" id="UP000799118"/>
    </source>
</evidence>
<keyword evidence="2" id="KW-1185">Reference proteome</keyword>
<organism evidence="1 2">
    <name type="scientific">Gymnopus androsaceus JB14</name>
    <dbReference type="NCBI Taxonomy" id="1447944"/>
    <lineage>
        <taxon>Eukaryota</taxon>
        <taxon>Fungi</taxon>
        <taxon>Dikarya</taxon>
        <taxon>Basidiomycota</taxon>
        <taxon>Agaricomycotina</taxon>
        <taxon>Agaricomycetes</taxon>
        <taxon>Agaricomycetidae</taxon>
        <taxon>Agaricales</taxon>
        <taxon>Marasmiineae</taxon>
        <taxon>Omphalotaceae</taxon>
        <taxon>Gymnopus</taxon>
    </lineage>
</organism>
<sequence length="258" mass="29809">MQELSSKDHQLLQTVVWPWGDTMQKLAEYQLFFALAQIPASEFLYPNMNRFFELRSALYDAHPPELLSLDPKDGQNVYCFGSQEKNNLRLDELKQTLVKYHDFISGQEVKDLESAFWRASYASRCVLVQAYFVDPLTRGAMKAFNKYYTLMERQKLSAQVAQPLEMNVGSVVAPNPLSSSVQSLPINARNGRDAREKQFKLEIDDRDSDEEQGYVFWKVQSFNMAEKLFEVVLDECEVLHLDQKELVDLLLTSEMLAK</sequence>